<reference evidence="2" key="1">
    <citation type="submission" date="2018-02" db="EMBL/GenBank/DDBJ databases">
        <authorList>
            <person name="Cohen D.B."/>
            <person name="Kent A.D."/>
        </authorList>
    </citation>
    <scope>NUCLEOTIDE SEQUENCE</scope>
</reference>
<protein>
    <submittedName>
        <fullName evidence="2">Uncharacterized protein</fullName>
    </submittedName>
</protein>
<evidence type="ECO:0000256" key="1">
    <source>
        <dbReference type="SAM" id="MobiDB-lite"/>
    </source>
</evidence>
<dbReference type="EMBL" id="OIVN01000482">
    <property type="protein sequence ID" value="SPC80948.1"/>
    <property type="molecule type" value="Genomic_DNA"/>
</dbReference>
<evidence type="ECO:0000313" key="2">
    <source>
        <dbReference type="EMBL" id="SPC80948.1"/>
    </source>
</evidence>
<accession>A0A2N9F1I3</accession>
<feature type="region of interest" description="Disordered" evidence="1">
    <location>
        <begin position="512"/>
        <end position="540"/>
    </location>
</feature>
<feature type="region of interest" description="Disordered" evidence="1">
    <location>
        <begin position="246"/>
        <end position="293"/>
    </location>
</feature>
<feature type="compositionally biased region" description="Polar residues" evidence="1">
    <location>
        <begin position="256"/>
        <end position="266"/>
    </location>
</feature>
<organism evidence="2">
    <name type="scientific">Fagus sylvatica</name>
    <name type="common">Beechnut</name>
    <dbReference type="NCBI Taxonomy" id="28930"/>
    <lineage>
        <taxon>Eukaryota</taxon>
        <taxon>Viridiplantae</taxon>
        <taxon>Streptophyta</taxon>
        <taxon>Embryophyta</taxon>
        <taxon>Tracheophyta</taxon>
        <taxon>Spermatophyta</taxon>
        <taxon>Magnoliopsida</taxon>
        <taxon>eudicotyledons</taxon>
        <taxon>Gunneridae</taxon>
        <taxon>Pentapetalae</taxon>
        <taxon>rosids</taxon>
        <taxon>fabids</taxon>
        <taxon>Fagales</taxon>
        <taxon>Fagaceae</taxon>
        <taxon>Fagus</taxon>
    </lineage>
</organism>
<sequence length="540" mass="59567">MGRKKTVKGGKLCRFVNTPEAMAVFRHVYEIPNDVGLRYVHWSDALVPVAGNLLIPVVAIVEGGVRFPMDPLLADFLDHLRLSPSQVNPNVFRIVMGTVELNRRLGLELDIHDILWTYILHHNSKTEAYSLRPRDIDFTLVNGLPDTNRGFDEDYIIVSGEWFLLGHKCPTRDGVLDPRRRNPRKSLININSLREVWESELYTDDNAPLLYCFATWLGQALIWPADIRELLDVDAPDMSGINLRNLLPTRSREGTSETVPAQSQPARSKRARVESSAGPSRPASSAQPGPLASEAQGTVHVTQLGNVVRSGTPFRSGIQSPGEGSVRLWAPRMEYRGADSAVRLPLDMEEWRKAVDDELINNLRRGLLMGVQASLELEDRFRTNKDHLAHANVLAAKYRDEKKMAMEAKKLAEAADSKRLERAKKEAYESGSKEAQDEMGCKIPGVCNEYYTDTWNDAIAVLNSGQTMLPPNPIKLPFPGATPPPPPEMVLNSPPPQLGAVMVDLEEVESVEAMGPAGAGLQDAPDGGSTALDDAGPDNL</sequence>
<dbReference type="AlphaFoldDB" id="A0A2N9F1I3"/>
<name>A0A2N9F1I3_FAGSY</name>
<gene>
    <name evidence="2" type="ORF">FSB_LOCUS8830</name>
</gene>
<feature type="compositionally biased region" description="Low complexity" evidence="1">
    <location>
        <begin position="275"/>
        <end position="290"/>
    </location>
</feature>
<proteinExistence type="predicted"/>